<keyword evidence="2" id="KW-1185">Reference proteome</keyword>
<proteinExistence type="predicted"/>
<reference evidence="2" key="1">
    <citation type="submission" date="2016-10" db="EMBL/GenBank/DDBJ databases">
        <authorList>
            <person name="Varghese N."/>
            <person name="Submissions S."/>
        </authorList>
    </citation>
    <scope>NUCLEOTIDE SEQUENCE [LARGE SCALE GENOMIC DNA]</scope>
    <source>
        <strain evidence="2">DSM 23445</strain>
    </source>
</reference>
<dbReference type="STRING" id="305507.SAMN04489724_3301"/>
<accession>A0A1I7CQE3</accession>
<dbReference type="AlphaFoldDB" id="A0A1I7CQE3"/>
<sequence length="48" mass="5560">MFIRNDARINSSLLWWTEDRGRETPALAGQAEVALTLKLTIFWNAFVH</sequence>
<dbReference type="Proteomes" id="UP000199673">
    <property type="component" value="Unassembled WGS sequence"/>
</dbReference>
<name>A0A1I7CQE3_9BACT</name>
<protein>
    <submittedName>
        <fullName evidence="1">Uncharacterized protein</fullName>
    </submittedName>
</protein>
<organism evidence="1 2">
    <name type="scientific">Algoriphagus locisalis</name>
    <dbReference type="NCBI Taxonomy" id="305507"/>
    <lineage>
        <taxon>Bacteria</taxon>
        <taxon>Pseudomonadati</taxon>
        <taxon>Bacteroidota</taxon>
        <taxon>Cytophagia</taxon>
        <taxon>Cytophagales</taxon>
        <taxon>Cyclobacteriaceae</taxon>
        <taxon>Algoriphagus</taxon>
    </lineage>
</organism>
<dbReference type="RefSeq" id="WP_170857103.1">
    <property type="nucleotide sequence ID" value="NZ_FPBF01000005.1"/>
</dbReference>
<gene>
    <name evidence="1" type="ORF">SAMN04489724_3301</name>
</gene>
<evidence type="ECO:0000313" key="2">
    <source>
        <dbReference type="Proteomes" id="UP000199673"/>
    </source>
</evidence>
<dbReference type="EMBL" id="FPBF01000005">
    <property type="protein sequence ID" value="SFU01539.1"/>
    <property type="molecule type" value="Genomic_DNA"/>
</dbReference>
<evidence type="ECO:0000313" key="1">
    <source>
        <dbReference type="EMBL" id="SFU01539.1"/>
    </source>
</evidence>